<name>A0ABQ5FGF8_9ASTR</name>
<evidence type="ECO:0008006" key="4">
    <source>
        <dbReference type="Google" id="ProtNLM"/>
    </source>
</evidence>
<comment type="caution">
    <text evidence="2">The sequence shown here is derived from an EMBL/GenBank/DDBJ whole genome shotgun (WGS) entry which is preliminary data.</text>
</comment>
<evidence type="ECO:0000313" key="2">
    <source>
        <dbReference type="EMBL" id="GJT61642.1"/>
    </source>
</evidence>
<protein>
    <recommendedName>
        <fullName evidence="4">Reverse transcriptase</fullName>
    </recommendedName>
</protein>
<sequence length="150" mass="17300">MITTNNKIDSKKPSRLMLPPQLKTVGGPPDQELKNKRVNHWKQPTTSVNNLSCLRGKRALQKSVLKSKQQCPWKSILAERQERSPRPKHSHGLSQLRVKDEDIPKTAFRMRQGIHVDPAKIEAVKDWASPTTPTAIRRFLRLAGYYRRFI</sequence>
<reference evidence="2" key="2">
    <citation type="submission" date="2022-01" db="EMBL/GenBank/DDBJ databases">
        <authorList>
            <person name="Yamashiro T."/>
            <person name="Shiraishi A."/>
            <person name="Satake H."/>
            <person name="Nakayama K."/>
        </authorList>
    </citation>
    <scope>NUCLEOTIDE SEQUENCE</scope>
</reference>
<dbReference type="Gene3D" id="3.30.70.270">
    <property type="match status" value="1"/>
</dbReference>
<dbReference type="EMBL" id="BQNB010017306">
    <property type="protein sequence ID" value="GJT61642.1"/>
    <property type="molecule type" value="Genomic_DNA"/>
</dbReference>
<organism evidence="2 3">
    <name type="scientific">Tanacetum coccineum</name>
    <dbReference type="NCBI Taxonomy" id="301880"/>
    <lineage>
        <taxon>Eukaryota</taxon>
        <taxon>Viridiplantae</taxon>
        <taxon>Streptophyta</taxon>
        <taxon>Embryophyta</taxon>
        <taxon>Tracheophyta</taxon>
        <taxon>Spermatophyta</taxon>
        <taxon>Magnoliopsida</taxon>
        <taxon>eudicotyledons</taxon>
        <taxon>Gunneridae</taxon>
        <taxon>Pentapetalae</taxon>
        <taxon>asterids</taxon>
        <taxon>campanulids</taxon>
        <taxon>Asterales</taxon>
        <taxon>Asteraceae</taxon>
        <taxon>Asteroideae</taxon>
        <taxon>Anthemideae</taxon>
        <taxon>Anthemidinae</taxon>
        <taxon>Tanacetum</taxon>
    </lineage>
</organism>
<dbReference type="SUPFAM" id="SSF56672">
    <property type="entry name" value="DNA/RNA polymerases"/>
    <property type="match status" value="1"/>
</dbReference>
<proteinExistence type="predicted"/>
<feature type="region of interest" description="Disordered" evidence="1">
    <location>
        <begin position="78"/>
        <end position="100"/>
    </location>
</feature>
<evidence type="ECO:0000256" key="1">
    <source>
        <dbReference type="SAM" id="MobiDB-lite"/>
    </source>
</evidence>
<keyword evidence="3" id="KW-1185">Reference proteome</keyword>
<evidence type="ECO:0000313" key="3">
    <source>
        <dbReference type="Proteomes" id="UP001151760"/>
    </source>
</evidence>
<dbReference type="InterPro" id="IPR043128">
    <property type="entry name" value="Rev_trsase/Diguanyl_cyclase"/>
</dbReference>
<feature type="region of interest" description="Disordered" evidence="1">
    <location>
        <begin position="1"/>
        <end position="44"/>
    </location>
</feature>
<dbReference type="Proteomes" id="UP001151760">
    <property type="component" value="Unassembled WGS sequence"/>
</dbReference>
<dbReference type="InterPro" id="IPR043502">
    <property type="entry name" value="DNA/RNA_pol_sf"/>
</dbReference>
<accession>A0ABQ5FGF8</accession>
<gene>
    <name evidence="2" type="ORF">Tco_1005175</name>
</gene>
<reference evidence="2" key="1">
    <citation type="journal article" date="2022" name="Int. J. Mol. Sci.">
        <title>Draft Genome of Tanacetum Coccineum: Genomic Comparison of Closely Related Tanacetum-Family Plants.</title>
        <authorList>
            <person name="Yamashiro T."/>
            <person name="Shiraishi A."/>
            <person name="Nakayama K."/>
            <person name="Satake H."/>
        </authorList>
    </citation>
    <scope>NUCLEOTIDE SEQUENCE</scope>
</reference>